<comment type="similarity">
    <text evidence="2">Belongs to the BexD/CtrA/VexA family.</text>
</comment>
<evidence type="ECO:0000256" key="7">
    <source>
        <dbReference type="ARBA" id="ARBA00022729"/>
    </source>
</evidence>
<dbReference type="GO" id="GO:0009279">
    <property type="term" value="C:cell outer membrane"/>
    <property type="evidence" value="ECO:0007669"/>
    <property type="project" value="UniProtKB-SubCell"/>
</dbReference>
<keyword evidence="7" id="KW-0732">Signal</keyword>
<keyword evidence="3" id="KW-0813">Transport</keyword>
<keyword evidence="6" id="KW-0812">Transmembrane</keyword>
<dbReference type="GO" id="GO:0015288">
    <property type="term" value="F:porin activity"/>
    <property type="evidence" value="ECO:0007669"/>
    <property type="project" value="UniProtKB-KW"/>
</dbReference>
<dbReference type="RefSeq" id="WP_021948489.1">
    <property type="nucleotide sequence ID" value="NZ_JACJJG010000110.1"/>
</dbReference>
<dbReference type="GO" id="GO:0006811">
    <property type="term" value="P:monoatomic ion transport"/>
    <property type="evidence" value="ECO:0007669"/>
    <property type="project" value="UniProtKB-KW"/>
</dbReference>
<keyword evidence="10" id="KW-0626">Porin</keyword>
<evidence type="ECO:0000313" key="18">
    <source>
        <dbReference type="Proteomes" id="UP000706891"/>
    </source>
</evidence>
<keyword evidence="18" id="KW-1185">Reference proteome</keyword>
<comment type="subcellular location">
    <subcellularLocation>
        <location evidence="1">Cell outer membrane</location>
        <topology evidence="1">Multi-pass membrane protein</topology>
    </subcellularLocation>
</comment>
<dbReference type="AlphaFoldDB" id="A0A938WT64"/>
<dbReference type="PROSITE" id="PS51257">
    <property type="entry name" value="PROKAR_LIPOPROTEIN"/>
    <property type="match status" value="1"/>
</dbReference>
<feature type="domain" description="SLBB" evidence="16">
    <location>
        <begin position="145"/>
        <end position="223"/>
    </location>
</feature>
<dbReference type="PANTHER" id="PTHR33619">
    <property type="entry name" value="POLYSACCHARIDE EXPORT PROTEIN GFCE-RELATED"/>
    <property type="match status" value="1"/>
</dbReference>
<evidence type="ECO:0000256" key="2">
    <source>
        <dbReference type="ARBA" id="ARBA00009450"/>
    </source>
</evidence>
<evidence type="ECO:0000256" key="1">
    <source>
        <dbReference type="ARBA" id="ARBA00004571"/>
    </source>
</evidence>
<dbReference type="PANTHER" id="PTHR33619:SF3">
    <property type="entry name" value="POLYSACCHARIDE EXPORT PROTEIN GFCE-RELATED"/>
    <property type="match status" value="1"/>
</dbReference>
<dbReference type="Proteomes" id="UP000706891">
    <property type="component" value="Unassembled WGS sequence"/>
</dbReference>
<comment type="caution">
    <text evidence="17">The sequence shown here is derived from an EMBL/GenBank/DDBJ whole genome shotgun (WGS) entry which is preliminary data.</text>
</comment>
<evidence type="ECO:0000313" key="17">
    <source>
        <dbReference type="EMBL" id="MBM6674672.1"/>
    </source>
</evidence>
<dbReference type="GO" id="GO:0046930">
    <property type="term" value="C:pore complex"/>
    <property type="evidence" value="ECO:0007669"/>
    <property type="project" value="UniProtKB-KW"/>
</dbReference>
<sequence>MGRHFIVCILSTIVLCSCGSTKSMTYLQKTSTDSVVTAAKAQEIKLQPYDKISIVVSSRDPKLSALFNLPAVSGTVGNNDSVSVNGVAKYTVDGKGNIDFPVIGSLSVAGLSRDSISKMIKRRLADGQLLADCVVTVEFVNLGLSVLGEVNAPGRYSIDRDCITILDAISMAGDITRHGNRRKVTVMRTEDGVQKSYTLNLLSAEDALSSPAYYLRQNDIVYVSNK</sequence>
<evidence type="ECO:0000256" key="4">
    <source>
        <dbReference type="ARBA" id="ARBA00022452"/>
    </source>
</evidence>
<evidence type="ECO:0000256" key="8">
    <source>
        <dbReference type="ARBA" id="ARBA00023047"/>
    </source>
</evidence>
<dbReference type="Gene3D" id="3.10.560.10">
    <property type="entry name" value="Outer membrane lipoprotein wza domain like"/>
    <property type="match status" value="1"/>
</dbReference>
<evidence type="ECO:0000259" key="16">
    <source>
        <dbReference type="Pfam" id="PF22461"/>
    </source>
</evidence>
<dbReference type="EMBL" id="JACJJG010000110">
    <property type="protein sequence ID" value="MBM6674672.1"/>
    <property type="molecule type" value="Genomic_DNA"/>
</dbReference>
<dbReference type="GO" id="GO:0015159">
    <property type="term" value="F:polysaccharide transmembrane transporter activity"/>
    <property type="evidence" value="ECO:0007669"/>
    <property type="project" value="InterPro"/>
</dbReference>
<keyword evidence="14" id="KW-0449">Lipoprotein</keyword>
<organism evidence="17 18">
    <name type="scientific">Marseilla massiliensis</name>
    <dbReference type="NCBI Taxonomy" id="1841864"/>
    <lineage>
        <taxon>Bacteria</taxon>
        <taxon>Pseudomonadati</taxon>
        <taxon>Bacteroidota</taxon>
        <taxon>Bacteroidia</taxon>
        <taxon>Bacteroidales</taxon>
        <taxon>Prevotellaceae</taxon>
        <taxon>Marseilla</taxon>
    </lineage>
</organism>
<evidence type="ECO:0000256" key="12">
    <source>
        <dbReference type="ARBA" id="ARBA00023139"/>
    </source>
</evidence>
<keyword evidence="13" id="KW-0998">Cell outer membrane</keyword>
<protein>
    <submittedName>
        <fullName evidence="17">Polysaccharide export protein</fullName>
    </submittedName>
</protein>
<dbReference type="Pfam" id="PF22461">
    <property type="entry name" value="SLBB_2"/>
    <property type="match status" value="1"/>
</dbReference>
<dbReference type="Pfam" id="PF02563">
    <property type="entry name" value="Poly_export"/>
    <property type="match status" value="1"/>
</dbReference>
<dbReference type="InterPro" id="IPR054765">
    <property type="entry name" value="SLBB_dom"/>
</dbReference>
<evidence type="ECO:0000256" key="10">
    <source>
        <dbReference type="ARBA" id="ARBA00023114"/>
    </source>
</evidence>
<dbReference type="InterPro" id="IPR049712">
    <property type="entry name" value="Poly_export"/>
</dbReference>
<reference evidence="17" key="1">
    <citation type="submission" date="2020-08" db="EMBL/GenBank/DDBJ databases">
        <authorList>
            <person name="Cejkova D."/>
            <person name="Kubasova T."/>
            <person name="Jahodarova E."/>
            <person name="Rychlik I."/>
        </authorList>
    </citation>
    <scope>NUCLEOTIDE SEQUENCE</scope>
    <source>
        <strain evidence="17">An824</strain>
    </source>
</reference>
<dbReference type="Gene3D" id="3.30.1950.10">
    <property type="entry name" value="wza like domain"/>
    <property type="match status" value="1"/>
</dbReference>
<name>A0A938WT64_9BACT</name>
<accession>A0A938WT64</accession>
<keyword evidence="12" id="KW-0564">Palmitate</keyword>
<reference evidence="17" key="2">
    <citation type="journal article" date="2021" name="Sci. Rep.">
        <title>The distribution of antibiotic resistance genes in chicken gut microbiota commensals.</title>
        <authorList>
            <person name="Juricova H."/>
            <person name="Matiasovicova J."/>
            <person name="Kubasova T."/>
            <person name="Cejkova D."/>
            <person name="Rychlik I."/>
        </authorList>
    </citation>
    <scope>NUCLEOTIDE SEQUENCE</scope>
    <source>
        <strain evidence="17">An824</strain>
    </source>
</reference>
<evidence type="ECO:0000256" key="13">
    <source>
        <dbReference type="ARBA" id="ARBA00023237"/>
    </source>
</evidence>
<dbReference type="InterPro" id="IPR003715">
    <property type="entry name" value="Poly_export_N"/>
</dbReference>
<evidence type="ECO:0000256" key="14">
    <source>
        <dbReference type="ARBA" id="ARBA00023288"/>
    </source>
</evidence>
<evidence type="ECO:0000259" key="15">
    <source>
        <dbReference type="Pfam" id="PF02563"/>
    </source>
</evidence>
<evidence type="ECO:0000256" key="5">
    <source>
        <dbReference type="ARBA" id="ARBA00022597"/>
    </source>
</evidence>
<evidence type="ECO:0000256" key="3">
    <source>
        <dbReference type="ARBA" id="ARBA00022448"/>
    </source>
</evidence>
<evidence type="ECO:0000256" key="9">
    <source>
        <dbReference type="ARBA" id="ARBA00023065"/>
    </source>
</evidence>
<keyword evidence="4" id="KW-1134">Transmembrane beta strand</keyword>
<keyword evidence="9" id="KW-0406">Ion transport</keyword>
<evidence type="ECO:0000256" key="11">
    <source>
        <dbReference type="ARBA" id="ARBA00023136"/>
    </source>
</evidence>
<feature type="domain" description="Polysaccharide export protein N-terminal" evidence="15">
    <location>
        <begin position="39"/>
        <end position="138"/>
    </location>
</feature>
<keyword evidence="5" id="KW-0762">Sugar transport</keyword>
<gene>
    <name evidence="17" type="ORF">H6A34_12400</name>
</gene>
<keyword evidence="11" id="KW-0472">Membrane</keyword>
<keyword evidence="8" id="KW-0625">Polysaccharide transport</keyword>
<evidence type="ECO:0000256" key="6">
    <source>
        <dbReference type="ARBA" id="ARBA00022692"/>
    </source>
</evidence>
<proteinExistence type="inferred from homology"/>